<keyword evidence="3" id="KW-1185">Reference proteome</keyword>
<dbReference type="GeneID" id="63825932"/>
<evidence type="ECO:0000256" key="1">
    <source>
        <dbReference type="SAM" id="MobiDB-lite"/>
    </source>
</evidence>
<name>A0A165E7V5_9APHY</name>
<evidence type="ECO:0000313" key="3">
    <source>
        <dbReference type="Proteomes" id="UP000076871"/>
    </source>
</evidence>
<gene>
    <name evidence="2" type="ORF">LAESUDRAFT_725850</name>
</gene>
<feature type="region of interest" description="Disordered" evidence="1">
    <location>
        <begin position="64"/>
        <end position="105"/>
    </location>
</feature>
<dbReference type="RefSeq" id="XP_040764151.1">
    <property type="nucleotide sequence ID" value="XM_040908903.1"/>
</dbReference>
<dbReference type="EMBL" id="KV427624">
    <property type="protein sequence ID" value="KZT06411.1"/>
    <property type="molecule type" value="Genomic_DNA"/>
</dbReference>
<proteinExistence type="predicted"/>
<reference evidence="2 3" key="1">
    <citation type="journal article" date="2016" name="Mol. Biol. Evol.">
        <title>Comparative Genomics of Early-Diverging Mushroom-Forming Fungi Provides Insights into the Origins of Lignocellulose Decay Capabilities.</title>
        <authorList>
            <person name="Nagy L.G."/>
            <person name="Riley R."/>
            <person name="Tritt A."/>
            <person name="Adam C."/>
            <person name="Daum C."/>
            <person name="Floudas D."/>
            <person name="Sun H."/>
            <person name="Yadav J.S."/>
            <person name="Pangilinan J."/>
            <person name="Larsson K.H."/>
            <person name="Matsuura K."/>
            <person name="Barry K."/>
            <person name="Labutti K."/>
            <person name="Kuo R."/>
            <person name="Ohm R.A."/>
            <person name="Bhattacharya S.S."/>
            <person name="Shirouzu T."/>
            <person name="Yoshinaga Y."/>
            <person name="Martin F.M."/>
            <person name="Grigoriev I.V."/>
            <person name="Hibbett D.S."/>
        </authorList>
    </citation>
    <scope>NUCLEOTIDE SEQUENCE [LARGE SCALE GENOMIC DNA]</scope>
    <source>
        <strain evidence="2 3">93-53</strain>
    </source>
</reference>
<evidence type="ECO:0000313" key="2">
    <source>
        <dbReference type="EMBL" id="KZT06411.1"/>
    </source>
</evidence>
<dbReference type="Proteomes" id="UP000076871">
    <property type="component" value="Unassembled WGS sequence"/>
</dbReference>
<protein>
    <submittedName>
        <fullName evidence="2">Uncharacterized protein</fullName>
    </submittedName>
</protein>
<dbReference type="AlphaFoldDB" id="A0A165E7V5"/>
<sequence>MLFASPMWVGSGTKADLPLSVVQGFWKYSVMIDYTMNDAALIQGSSLRELQQCKLPKYMTHARNGRQTGEIHITTSTEGHPLPCSRRRTRNAPASATAGGRSDPS</sequence>
<organism evidence="2 3">
    <name type="scientific">Laetiporus sulphureus 93-53</name>
    <dbReference type="NCBI Taxonomy" id="1314785"/>
    <lineage>
        <taxon>Eukaryota</taxon>
        <taxon>Fungi</taxon>
        <taxon>Dikarya</taxon>
        <taxon>Basidiomycota</taxon>
        <taxon>Agaricomycotina</taxon>
        <taxon>Agaricomycetes</taxon>
        <taxon>Polyporales</taxon>
        <taxon>Laetiporus</taxon>
    </lineage>
</organism>
<dbReference type="InParanoid" id="A0A165E7V5"/>
<accession>A0A165E7V5</accession>